<dbReference type="PANTHER" id="PTHR42839">
    <property type="entry name" value="ISOCHORISMATE SYNTHASE ENTC"/>
    <property type="match status" value="1"/>
</dbReference>
<comment type="catalytic activity">
    <reaction evidence="1">
        <text>chorismate = isochorismate</text>
        <dbReference type="Rhea" id="RHEA:18985"/>
        <dbReference type="ChEBI" id="CHEBI:29748"/>
        <dbReference type="ChEBI" id="CHEBI:29780"/>
        <dbReference type="EC" id="5.4.4.2"/>
    </reaction>
</comment>
<dbReference type="NCBIfam" id="TIGR00543">
    <property type="entry name" value="isochor_syn"/>
    <property type="match status" value="1"/>
</dbReference>
<dbReference type="PANTHER" id="PTHR42839:SF2">
    <property type="entry name" value="ISOCHORISMATE SYNTHASE ENTC"/>
    <property type="match status" value="1"/>
</dbReference>
<feature type="domain" description="Chorismate-utilising enzyme C-terminal" evidence="6">
    <location>
        <begin position="96"/>
        <end position="343"/>
    </location>
</feature>
<name>A0A917MH85_9FLAO</name>
<proteinExistence type="inferred from homology"/>
<dbReference type="InterPro" id="IPR004561">
    <property type="entry name" value="IsoChor_synthase"/>
</dbReference>
<reference evidence="7" key="1">
    <citation type="journal article" date="2014" name="Int. J. Syst. Evol. Microbiol.">
        <title>Complete genome sequence of Corynebacterium casei LMG S-19264T (=DSM 44701T), isolated from a smear-ripened cheese.</title>
        <authorList>
            <consortium name="US DOE Joint Genome Institute (JGI-PGF)"/>
            <person name="Walter F."/>
            <person name="Albersmeier A."/>
            <person name="Kalinowski J."/>
            <person name="Ruckert C."/>
        </authorList>
    </citation>
    <scope>NUCLEOTIDE SEQUENCE</scope>
    <source>
        <strain evidence="7">CGMCC 1.15763</strain>
    </source>
</reference>
<keyword evidence="4" id="KW-0413">Isomerase</keyword>
<comment type="caution">
    <text evidence="7">The sequence shown here is derived from an EMBL/GenBank/DDBJ whole genome shotgun (WGS) entry which is preliminary data.</text>
</comment>
<dbReference type="GO" id="GO:0008909">
    <property type="term" value="F:isochorismate synthase activity"/>
    <property type="evidence" value="ECO:0007669"/>
    <property type="project" value="UniProtKB-EC"/>
</dbReference>
<sequence length="352" mass="39710">MKTIIEKAKDHLQKQQPFVLYKQPDANTVSGLFQLDAKTYTCVDYSEKGFVFAPFNTQEDVFFIPFDKADLFVAPWTPKEIIECPNIISKSLEKEKETHVQLVQKGINQIGLGDFKKVVLARKESVALTNFNLEDVFSQMTSRYTNAFVYAWFHPKTGLWMGASPETLVKINEAYFETMSLAGTQQISESLDHIDWGAKEKEEQLLVTQFIQEQLYPVSSSLSIGEVQTAKAGNLLHLRTKIHGEVLKGLPVVKTLIEKLHPTPAVCGLPRDKAKQFILSQEANNRKYYSGFLGLLNTSDLQSELYVNLRCMELSGDIANLYIGGGITQESDPEKEWEETVAKSLVMKKVLS</sequence>
<evidence type="ECO:0000256" key="5">
    <source>
        <dbReference type="ARBA" id="ARBA00041564"/>
    </source>
</evidence>
<evidence type="ECO:0000313" key="7">
    <source>
        <dbReference type="EMBL" id="GGH03144.1"/>
    </source>
</evidence>
<accession>A0A917MH85</accession>
<comment type="similarity">
    <text evidence="2">Belongs to the isochorismate synthase family.</text>
</comment>
<reference evidence="7" key="2">
    <citation type="submission" date="2020-09" db="EMBL/GenBank/DDBJ databases">
        <authorList>
            <person name="Sun Q."/>
            <person name="Zhou Y."/>
        </authorList>
    </citation>
    <scope>NUCLEOTIDE SEQUENCE</scope>
    <source>
        <strain evidence="7">CGMCC 1.15763</strain>
    </source>
</reference>
<dbReference type="InterPro" id="IPR015890">
    <property type="entry name" value="Chorismate_C"/>
</dbReference>
<evidence type="ECO:0000256" key="3">
    <source>
        <dbReference type="ARBA" id="ARBA00012824"/>
    </source>
</evidence>
<evidence type="ECO:0000256" key="4">
    <source>
        <dbReference type="ARBA" id="ARBA00023235"/>
    </source>
</evidence>
<evidence type="ECO:0000313" key="8">
    <source>
        <dbReference type="Proteomes" id="UP000633278"/>
    </source>
</evidence>
<dbReference type="RefSeq" id="WP_188599457.1">
    <property type="nucleotide sequence ID" value="NZ_BMJW01000003.1"/>
</dbReference>
<dbReference type="Pfam" id="PF00425">
    <property type="entry name" value="Chorismate_bind"/>
    <property type="match status" value="1"/>
</dbReference>
<dbReference type="EMBL" id="BMJW01000003">
    <property type="protein sequence ID" value="GGH03144.1"/>
    <property type="molecule type" value="Genomic_DNA"/>
</dbReference>
<dbReference type="AlphaFoldDB" id="A0A917MH85"/>
<evidence type="ECO:0000259" key="6">
    <source>
        <dbReference type="Pfam" id="PF00425"/>
    </source>
</evidence>
<dbReference type="EC" id="5.4.4.2" evidence="3"/>
<dbReference type="Proteomes" id="UP000633278">
    <property type="component" value="Unassembled WGS sequence"/>
</dbReference>
<dbReference type="SUPFAM" id="SSF56322">
    <property type="entry name" value="ADC synthase"/>
    <property type="match status" value="1"/>
</dbReference>
<gene>
    <name evidence="7" type="primary">menF</name>
    <name evidence="7" type="ORF">GCM10011416_22560</name>
</gene>
<organism evidence="7 8">
    <name type="scientific">Polaribacter pacificus</name>
    <dbReference type="NCBI Taxonomy" id="1775173"/>
    <lineage>
        <taxon>Bacteria</taxon>
        <taxon>Pseudomonadati</taxon>
        <taxon>Bacteroidota</taxon>
        <taxon>Flavobacteriia</taxon>
        <taxon>Flavobacteriales</taxon>
        <taxon>Flavobacteriaceae</taxon>
    </lineage>
</organism>
<protein>
    <recommendedName>
        <fullName evidence="3">isochorismate synthase</fullName>
        <ecNumber evidence="3">5.4.4.2</ecNumber>
    </recommendedName>
    <alternativeName>
        <fullName evidence="5">Isochorismate mutase</fullName>
    </alternativeName>
</protein>
<dbReference type="InterPro" id="IPR005801">
    <property type="entry name" value="ADC_synthase"/>
</dbReference>
<evidence type="ECO:0000256" key="2">
    <source>
        <dbReference type="ARBA" id="ARBA00005297"/>
    </source>
</evidence>
<keyword evidence="8" id="KW-1185">Reference proteome</keyword>
<dbReference type="Gene3D" id="3.60.120.10">
    <property type="entry name" value="Anthranilate synthase"/>
    <property type="match status" value="1"/>
</dbReference>
<evidence type="ECO:0000256" key="1">
    <source>
        <dbReference type="ARBA" id="ARBA00000799"/>
    </source>
</evidence>